<dbReference type="SUPFAM" id="SSF52980">
    <property type="entry name" value="Restriction endonuclease-like"/>
    <property type="match status" value="1"/>
</dbReference>
<reference evidence="3" key="1">
    <citation type="journal article" date="2011" name="J. Bacteriol.">
        <title>Genome sequences of eight morphologically diverse alphaproteobacteria.</title>
        <authorList>
            <consortium name="US DOE Joint Genome Institute"/>
            <person name="Brown P.J."/>
            <person name="Kysela D.T."/>
            <person name="Buechlein A."/>
            <person name="Hemmerich C."/>
            <person name="Brun Y.V."/>
        </authorList>
    </citation>
    <scope>NUCLEOTIDE SEQUENCE [LARGE SCALE GENOMIC DNA]</scope>
    <source>
        <strain evidence="3">ATCC 15264 / DSM 4735 / LMG 14903 / NBRC 16000 / CB 81</strain>
    </source>
</reference>
<dbReference type="HOGENOM" id="CLU_107928_2_0_5"/>
<dbReference type="EMBL" id="CP002102">
    <property type="protein sequence ID" value="ADL00382.1"/>
    <property type="molecule type" value="Genomic_DNA"/>
</dbReference>
<dbReference type="FunCoup" id="D9QNU9">
    <property type="interactions" value="39"/>
</dbReference>
<dbReference type="Gene3D" id="3.40.960.10">
    <property type="entry name" value="VSR Endonuclease"/>
    <property type="match status" value="1"/>
</dbReference>
<dbReference type="CDD" id="cd01038">
    <property type="entry name" value="Endonuclease_DUF559"/>
    <property type="match status" value="1"/>
</dbReference>
<dbReference type="InterPro" id="IPR007569">
    <property type="entry name" value="DUF559"/>
</dbReference>
<protein>
    <submittedName>
        <fullName evidence="2">Cytosolic protein</fullName>
    </submittedName>
</protein>
<evidence type="ECO:0000259" key="1">
    <source>
        <dbReference type="Pfam" id="PF04480"/>
    </source>
</evidence>
<accession>D9QNU9</accession>
<dbReference type="PANTHER" id="PTHR38590:SF1">
    <property type="entry name" value="BLL0828 PROTEIN"/>
    <property type="match status" value="1"/>
</dbReference>
<dbReference type="KEGG" id="bsb:Bresu_1070"/>
<dbReference type="InterPro" id="IPR047216">
    <property type="entry name" value="Endonuclease_DUF559_bact"/>
</dbReference>
<proteinExistence type="predicted"/>
<gene>
    <name evidence="2" type="ordered locus">Bresu_1070</name>
</gene>
<dbReference type="InParanoid" id="D9QNU9"/>
<evidence type="ECO:0000313" key="2">
    <source>
        <dbReference type="EMBL" id="ADL00382.1"/>
    </source>
</evidence>
<feature type="domain" description="DUF559" evidence="1">
    <location>
        <begin position="2"/>
        <end position="103"/>
    </location>
</feature>
<dbReference type="AlphaFoldDB" id="D9QNU9"/>
<organism evidence="2 3">
    <name type="scientific">Brevundimonas subvibrioides (strain ATCC 15264 / DSM 4735 / LMG 14903 / NBRC 16000 / CB 81)</name>
    <name type="common">Caulobacter subvibrioides</name>
    <dbReference type="NCBI Taxonomy" id="633149"/>
    <lineage>
        <taxon>Bacteria</taxon>
        <taxon>Pseudomonadati</taxon>
        <taxon>Pseudomonadota</taxon>
        <taxon>Alphaproteobacteria</taxon>
        <taxon>Caulobacterales</taxon>
        <taxon>Caulobacteraceae</taxon>
        <taxon>Brevundimonas</taxon>
    </lineage>
</organism>
<dbReference type="Pfam" id="PF04480">
    <property type="entry name" value="DUF559"/>
    <property type="match status" value="1"/>
</dbReference>
<dbReference type="PANTHER" id="PTHR38590">
    <property type="entry name" value="BLL0828 PROTEIN"/>
    <property type="match status" value="1"/>
</dbReference>
<dbReference type="Proteomes" id="UP000002696">
    <property type="component" value="Chromosome"/>
</dbReference>
<name>D9QNU9_BRESC</name>
<sequence length="113" mass="13139">MSRARMLRRTLTPPEARLWMYLRRRALGGLKFRRQPPVGPYVLDFYCPEARVAVEVDGQHHADPEQFEKDEARTAWLAKQGIAVLRIAAERVRTDLEGVLGWVRTNAEERVRL</sequence>
<dbReference type="eggNOG" id="COG2852">
    <property type="taxonomic scope" value="Bacteria"/>
</dbReference>
<keyword evidence="3" id="KW-1185">Reference proteome</keyword>
<dbReference type="InterPro" id="IPR011335">
    <property type="entry name" value="Restrct_endonuc-II-like"/>
</dbReference>
<evidence type="ECO:0000313" key="3">
    <source>
        <dbReference type="Proteomes" id="UP000002696"/>
    </source>
</evidence>